<dbReference type="RefSeq" id="XP_007774040.1">
    <property type="nucleotide sequence ID" value="XM_007775850.1"/>
</dbReference>
<reference evidence="2" key="1">
    <citation type="journal article" date="2012" name="Science">
        <title>The Paleozoic origin of enzymatic lignin decomposition reconstructed from 31 fungal genomes.</title>
        <authorList>
            <person name="Floudas D."/>
            <person name="Binder M."/>
            <person name="Riley R."/>
            <person name="Barry K."/>
            <person name="Blanchette R.A."/>
            <person name="Henrissat B."/>
            <person name="Martinez A.T."/>
            <person name="Otillar R."/>
            <person name="Spatafora J.W."/>
            <person name="Yadav J.S."/>
            <person name="Aerts A."/>
            <person name="Benoit I."/>
            <person name="Boyd A."/>
            <person name="Carlson A."/>
            <person name="Copeland A."/>
            <person name="Coutinho P.M."/>
            <person name="de Vries R.P."/>
            <person name="Ferreira P."/>
            <person name="Findley K."/>
            <person name="Foster B."/>
            <person name="Gaskell J."/>
            <person name="Glotzer D."/>
            <person name="Gorecki P."/>
            <person name="Heitman J."/>
            <person name="Hesse C."/>
            <person name="Hori C."/>
            <person name="Igarashi K."/>
            <person name="Jurgens J.A."/>
            <person name="Kallen N."/>
            <person name="Kersten P."/>
            <person name="Kohler A."/>
            <person name="Kuees U."/>
            <person name="Kumar T.K.A."/>
            <person name="Kuo A."/>
            <person name="LaButti K."/>
            <person name="Larrondo L.F."/>
            <person name="Lindquist E."/>
            <person name="Ling A."/>
            <person name="Lombard V."/>
            <person name="Lucas S."/>
            <person name="Lundell T."/>
            <person name="Martin R."/>
            <person name="McLaughlin D.J."/>
            <person name="Morgenstern I."/>
            <person name="Morin E."/>
            <person name="Murat C."/>
            <person name="Nagy L.G."/>
            <person name="Nolan M."/>
            <person name="Ohm R.A."/>
            <person name="Patyshakuliyeva A."/>
            <person name="Rokas A."/>
            <person name="Ruiz-Duenas F.J."/>
            <person name="Sabat G."/>
            <person name="Salamov A."/>
            <person name="Samejima M."/>
            <person name="Schmutz J."/>
            <person name="Slot J.C."/>
            <person name="St John F."/>
            <person name="Stenlid J."/>
            <person name="Sun H."/>
            <person name="Sun S."/>
            <person name="Syed K."/>
            <person name="Tsang A."/>
            <person name="Wiebenga A."/>
            <person name="Young D."/>
            <person name="Pisabarro A."/>
            <person name="Eastwood D.C."/>
            <person name="Martin F."/>
            <person name="Cullen D."/>
            <person name="Grigoriev I.V."/>
            <person name="Hibbett D.S."/>
        </authorList>
    </citation>
    <scope>NUCLEOTIDE SEQUENCE [LARGE SCALE GENOMIC DNA]</scope>
    <source>
        <strain evidence="2">RWD-64-598 SS2</strain>
    </source>
</reference>
<protein>
    <submittedName>
        <fullName evidence="1">Uncharacterized protein</fullName>
    </submittedName>
</protein>
<gene>
    <name evidence="1" type="ORF">CONPUDRAFT_158829</name>
</gene>
<organism evidence="1 2">
    <name type="scientific">Coniophora puteana (strain RWD-64-598)</name>
    <name type="common">Brown rot fungus</name>
    <dbReference type="NCBI Taxonomy" id="741705"/>
    <lineage>
        <taxon>Eukaryota</taxon>
        <taxon>Fungi</taxon>
        <taxon>Dikarya</taxon>
        <taxon>Basidiomycota</taxon>
        <taxon>Agaricomycotina</taxon>
        <taxon>Agaricomycetes</taxon>
        <taxon>Agaricomycetidae</taxon>
        <taxon>Boletales</taxon>
        <taxon>Coniophorineae</taxon>
        <taxon>Coniophoraceae</taxon>
        <taxon>Coniophora</taxon>
    </lineage>
</organism>
<sequence length="141" mass="15370">MSPRLLAPNQVPAYAHLGSMQPSRQTPPTVASVTYCRPLQTLSGIQEPDLVPGSNGDIRALDFGATSFLPPAFFAVVMKTPTDKFTREIANNVVYPMSSNVPLLLSVSGFQVQFGRRRIEWAATPNLRWRVNLNGLLSSAA</sequence>
<keyword evidence="2" id="KW-1185">Reference proteome</keyword>
<dbReference type="Proteomes" id="UP000053558">
    <property type="component" value="Unassembled WGS sequence"/>
</dbReference>
<dbReference type="KEGG" id="cput:CONPUDRAFT_158829"/>
<evidence type="ECO:0000313" key="1">
    <source>
        <dbReference type="EMBL" id="EIW76060.1"/>
    </source>
</evidence>
<dbReference type="AlphaFoldDB" id="A0A5M3MB73"/>
<name>A0A5M3MB73_CONPW</name>
<proteinExistence type="predicted"/>
<dbReference type="OrthoDB" id="3250044at2759"/>
<dbReference type="EMBL" id="JH711587">
    <property type="protein sequence ID" value="EIW76060.1"/>
    <property type="molecule type" value="Genomic_DNA"/>
</dbReference>
<comment type="caution">
    <text evidence="1">The sequence shown here is derived from an EMBL/GenBank/DDBJ whole genome shotgun (WGS) entry which is preliminary data.</text>
</comment>
<dbReference type="GeneID" id="19203980"/>
<evidence type="ECO:0000313" key="2">
    <source>
        <dbReference type="Proteomes" id="UP000053558"/>
    </source>
</evidence>
<accession>A0A5M3MB73</accession>